<dbReference type="InterPro" id="IPR001173">
    <property type="entry name" value="Glyco_trans_2-like"/>
</dbReference>
<evidence type="ECO:0000313" key="3">
    <source>
        <dbReference type="Proteomes" id="UP000319103"/>
    </source>
</evidence>
<feature type="domain" description="Glycosyltransferase 2-like" evidence="1">
    <location>
        <begin position="20"/>
        <end position="126"/>
    </location>
</feature>
<protein>
    <submittedName>
        <fullName evidence="2">Glycosyltransferase</fullName>
    </submittedName>
</protein>
<dbReference type="Gene3D" id="3.90.550.10">
    <property type="entry name" value="Spore Coat Polysaccharide Biosynthesis Protein SpsA, Chain A"/>
    <property type="match status" value="1"/>
</dbReference>
<comment type="caution">
    <text evidence="2">The sequence shown here is derived from an EMBL/GenBank/DDBJ whole genome shotgun (WGS) entry which is preliminary data.</text>
</comment>
<proteinExistence type="predicted"/>
<gene>
    <name evidence="2" type="ORF">E6W39_09650</name>
</gene>
<name>A0A540W0E0_9ACTN</name>
<evidence type="ECO:0000313" key="2">
    <source>
        <dbReference type="EMBL" id="TQF02489.1"/>
    </source>
</evidence>
<dbReference type="EMBL" id="VIGB01000003">
    <property type="protein sequence ID" value="TQF02489.1"/>
    <property type="molecule type" value="Genomic_DNA"/>
</dbReference>
<organism evidence="2 3">
    <name type="scientific">Kitasatospora acidiphila</name>
    <dbReference type="NCBI Taxonomy" id="2567942"/>
    <lineage>
        <taxon>Bacteria</taxon>
        <taxon>Bacillati</taxon>
        <taxon>Actinomycetota</taxon>
        <taxon>Actinomycetes</taxon>
        <taxon>Kitasatosporales</taxon>
        <taxon>Streptomycetaceae</taxon>
        <taxon>Kitasatospora</taxon>
    </lineage>
</organism>
<dbReference type="InterPro" id="IPR029044">
    <property type="entry name" value="Nucleotide-diphossugar_trans"/>
</dbReference>
<dbReference type="PANTHER" id="PTHR43685">
    <property type="entry name" value="GLYCOSYLTRANSFERASE"/>
    <property type="match status" value="1"/>
</dbReference>
<dbReference type="PANTHER" id="PTHR43685:SF2">
    <property type="entry name" value="GLYCOSYLTRANSFERASE 2-LIKE DOMAIN-CONTAINING PROTEIN"/>
    <property type="match status" value="1"/>
</dbReference>
<dbReference type="CDD" id="cd00761">
    <property type="entry name" value="Glyco_tranf_GTA_type"/>
    <property type="match status" value="1"/>
</dbReference>
<sequence>MAEQLADDVAPMGGEVAPVSVVIAAYNAAQTLGAALASALGQVPRPAQVIVVDDGSQDGTARVAAAFPEVLVVRQRNQGPSAARNAGIRESNQPWVAFLDADDLWLPGKLARQLAALREHPHAVLLAGDWVRTLPEGGVDAEAGIGAERALGQRVPSRVVGYRDVLVLNRFQTSTVLVRAEVLGRAGSFDPALDGAEDWDLWLRCARHGTVVKLDAPLAVYRDEPGGYSKDLGRLYARMLTMLGREGRGGVLPAAAFAQVLTWHYLRFAVAFALAGQRTSARTVLTELRAAGLARHIPAATARYLAPFLGGRALRRLRSRAL</sequence>
<dbReference type="InterPro" id="IPR050834">
    <property type="entry name" value="Glycosyltransf_2"/>
</dbReference>
<keyword evidence="2" id="KW-0808">Transferase</keyword>
<reference evidence="2 3" key="1">
    <citation type="submission" date="2019-06" db="EMBL/GenBank/DDBJ databases">
        <title>Description of Kitasatospora acidophila sp. nov. isolated from pine grove soil, and reclassification of Streptomyces novaecaesareae to Kitasatospora novaeceasareae comb. nov.</title>
        <authorList>
            <person name="Kim M.J."/>
        </authorList>
    </citation>
    <scope>NUCLEOTIDE SEQUENCE [LARGE SCALE GENOMIC DNA]</scope>
    <source>
        <strain evidence="2 3">MMS16-CNU292</strain>
    </source>
</reference>
<dbReference type="AlphaFoldDB" id="A0A540W0E0"/>
<dbReference type="Proteomes" id="UP000319103">
    <property type="component" value="Unassembled WGS sequence"/>
</dbReference>
<dbReference type="RefSeq" id="WP_141633182.1">
    <property type="nucleotide sequence ID" value="NZ_VIGB01000003.1"/>
</dbReference>
<dbReference type="GO" id="GO:0016740">
    <property type="term" value="F:transferase activity"/>
    <property type="evidence" value="ECO:0007669"/>
    <property type="project" value="UniProtKB-KW"/>
</dbReference>
<dbReference type="SUPFAM" id="SSF53448">
    <property type="entry name" value="Nucleotide-diphospho-sugar transferases"/>
    <property type="match status" value="1"/>
</dbReference>
<dbReference type="OrthoDB" id="9787979at2"/>
<keyword evidence="3" id="KW-1185">Reference proteome</keyword>
<evidence type="ECO:0000259" key="1">
    <source>
        <dbReference type="Pfam" id="PF00535"/>
    </source>
</evidence>
<dbReference type="Pfam" id="PF00535">
    <property type="entry name" value="Glycos_transf_2"/>
    <property type="match status" value="1"/>
</dbReference>
<accession>A0A540W0E0</accession>